<dbReference type="Proteomes" id="UP001279734">
    <property type="component" value="Unassembled WGS sequence"/>
</dbReference>
<name>A0AAD3T7J9_NEPGR</name>
<dbReference type="PANTHER" id="PTHR36887">
    <property type="entry name" value="OS01G0532300 PROTEIN"/>
    <property type="match status" value="1"/>
</dbReference>
<gene>
    <name evidence="3" type="ORF">Nepgr_026838</name>
</gene>
<feature type="compositionally biased region" description="Low complexity" evidence="1">
    <location>
        <begin position="65"/>
        <end position="87"/>
    </location>
</feature>
<feature type="compositionally biased region" description="Acidic residues" evidence="1">
    <location>
        <begin position="157"/>
        <end position="169"/>
    </location>
</feature>
<comment type="caution">
    <text evidence="3">The sequence shown here is derived from an EMBL/GenBank/DDBJ whole genome shotgun (WGS) entry which is preliminary data.</text>
</comment>
<evidence type="ECO:0008006" key="5">
    <source>
        <dbReference type="Google" id="ProtNLM"/>
    </source>
</evidence>
<feature type="region of interest" description="Disordered" evidence="1">
    <location>
        <begin position="149"/>
        <end position="173"/>
    </location>
</feature>
<evidence type="ECO:0000313" key="3">
    <source>
        <dbReference type="EMBL" id="GMH24995.1"/>
    </source>
</evidence>
<dbReference type="AlphaFoldDB" id="A0AAD3T7J9"/>
<evidence type="ECO:0000256" key="2">
    <source>
        <dbReference type="SAM" id="Phobius"/>
    </source>
</evidence>
<reference evidence="3" key="1">
    <citation type="submission" date="2023-05" db="EMBL/GenBank/DDBJ databases">
        <title>Nepenthes gracilis genome sequencing.</title>
        <authorList>
            <person name="Fukushima K."/>
        </authorList>
    </citation>
    <scope>NUCLEOTIDE SEQUENCE</scope>
    <source>
        <strain evidence="3">SING2019-196</strain>
    </source>
</reference>
<keyword evidence="4" id="KW-1185">Reference proteome</keyword>
<dbReference type="PANTHER" id="PTHR36887:SF1">
    <property type="entry name" value="OS01G0532300 PROTEIN"/>
    <property type="match status" value="1"/>
</dbReference>
<feature type="transmembrane region" description="Helical" evidence="2">
    <location>
        <begin position="36"/>
        <end position="55"/>
    </location>
</feature>
<feature type="compositionally biased region" description="Polar residues" evidence="1">
    <location>
        <begin position="89"/>
        <end position="101"/>
    </location>
</feature>
<evidence type="ECO:0000313" key="4">
    <source>
        <dbReference type="Proteomes" id="UP001279734"/>
    </source>
</evidence>
<sequence>MAKFKNSQLLTLSLIAALLFLTLFLSSSLRSTFLYFIINILIISLGAEAGLLSSLPKPSDDKRQATAPINAPNKPAAAAPAISADKAGQISTKNGGTNPDSTAMKPKVVEKSASEKFVTSSMDRKVKRCPSMPSLFFIGDAENEAKVVADRDKKNEEEEEEEEEAEAEEIGGISGQELFAKAESFIGDFYRQLKMQREESWNRIHGF</sequence>
<proteinExistence type="predicted"/>
<keyword evidence="2" id="KW-0812">Transmembrane</keyword>
<protein>
    <recommendedName>
        <fullName evidence="5">DUF4408 domain-containing protein</fullName>
    </recommendedName>
</protein>
<dbReference type="EMBL" id="BSYO01000028">
    <property type="protein sequence ID" value="GMH24995.1"/>
    <property type="molecule type" value="Genomic_DNA"/>
</dbReference>
<dbReference type="InterPro" id="IPR008480">
    <property type="entry name" value="DUF761_pln"/>
</dbReference>
<dbReference type="Pfam" id="PF05553">
    <property type="entry name" value="DUF761"/>
    <property type="match status" value="1"/>
</dbReference>
<accession>A0AAD3T7J9</accession>
<organism evidence="3 4">
    <name type="scientific">Nepenthes gracilis</name>
    <name type="common">Slender pitcher plant</name>
    <dbReference type="NCBI Taxonomy" id="150966"/>
    <lineage>
        <taxon>Eukaryota</taxon>
        <taxon>Viridiplantae</taxon>
        <taxon>Streptophyta</taxon>
        <taxon>Embryophyta</taxon>
        <taxon>Tracheophyta</taxon>
        <taxon>Spermatophyta</taxon>
        <taxon>Magnoliopsida</taxon>
        <taxon>eudicotyledons</taxon>
        <taxon>Gunneridae</taxon>
        <taxon>Pentapetalae</taxon>
        <taxon>Caryophyllales</taxon>
        <taxon>Nepenthaceae</taxon>
        <taxon>Nepenthes</taxon>
    </lineage>
</organism>
<keyword evidence="2" id="KW-0472">Membrane</keyword>
<evidence type="ECO:0000256" key="1">
    <source>
        <dbReference type="SAM" id="MobiDB-lite"/>
    </source>
</evidence>
<keyword evidence="2" id="KW-1133">Transmembrane helix</keyword>
<feature type="region of interest" description="Disordered" evidence="1">
    <location>
        <begin position="57"/>
        <end position="104"/>
    </location>
</feature>